<dbReference type="AlphaFoldDB" id="A0A9W9F7J6"/>
<protein>
    <recommendedName>
        <fullName evidence="4">Arrestin-like N-terminal domain-containing protein</fullName>
    </recommendedName>
</protein>
<comment type="caution">
    <text evidence="2">The sequence shown here is derived from an EMBL/GenBank/DDBJ whole genome shotgun (WGS) entry which is preliminary data.</text>
</comment>
<dbReference type="Proteomes" id="UP001149074">
    <property type="component" value="Unassembled WGS sequence"/>
</dbReference>
<dbReference type="EMBL" id="JAPQKI010000006">
    <property type="protein sequence ID" value="KAJ5095033.1"/>
    <property type="molecule type" value="Genomic_DNA"/>
</dbReference>
<sequence>MLALTLGTDDLTVAPAAPQGWTFAAGDRLIGTVVRRAPIVSPEAIVTLALRGGLKIMLANQSSTRLVSSDGPRPAGFCAVNRQLLIPKPIELFQGSLDLAEPSEPLSWPFEIEIPSMPDEPTHSKEMALSPYHEALIRGPLPASFITTGYGAFASCWIEYYLEATLHYTYGGKRESCTSTHTIKIRPPAFRKFSSFGTQVSNIESSVRSFHLLPGKENSGLSLLQKKRAFFGSSKVPQFDYKLEITAPERIQLNNTTPIPIKLKCFRLEDADTTDQKDFTPKIWLTAAKMSIRSKTDVYRDDSPPDLPHGSRESSHDLGLDWAMESNDPQGFKLEIPMGEKSEPLDIGETLQLSLHENGLKAGTKHLKPTLLISPDFDAIYIKHSNRLEMEFLVTVAGLTERMIWWGDVTLL</sequence>
<evidence type="ECO:0000313" key="3">
    <source>
        <dbReference type="Proteomes" id="UP001149074"/>
    </source>
</evidence>
<evidence type="ECO:0008006" key="4">
    <source>
        <dbReference type="Google" id="ProtNLM"/>
    </source>
</evidence>
<gene>
    <name evidence="2" type="ORF">N7532_007324</name>
</gene>
<dbReference type="RefSeq" id="XP_056473183.1">
    <property type="nucleotide sequence ID" value="XM_056619817.1"/>
</dbReference>
<keyword evidence="3" id="KW-1185">Reference proteome</keyword>
<dbReference type="GeneID" id="81358796"/>
<name>A0A9W9F7J6_9EURO</name>
<accession>A0A9W9F7J6</accession>
<evidence type="ECO:0000313" key="2">
    <source>
        <dbReference type="EMBL" id="KAJ5095033.1"/>
    </source>
</evidence>
<reference evidence="2" key="2">
    <citation type="journal article" date="2023" name="IMA Fungus">
        <title>Comparative genomic study of the Penicillium genus elucidates a diverse pangenome and 15 lateral gene transfer events.</title>
        <authorList>
            <person name="Petersen C."/>
            <person name="Sorensen T."/>
            <person name="Nielsen M.R."/>
            <person name="Sondergaard T.E."/>
            <person name="Sorensen J.L."/>
            <person name="Fitzpatrick D.A."/>
            <person name="Frisvad J.C."/>
            <person name="Nielsen K.L."/>
        </authorList>
    </citation>
    <scope>NUCLEOTIDE SEQUENCE</scope>
    <source>
        <strain evidence="2">IBT 30761</strain>
    </source>
</reference>
<dbReference type="OrthoDB" id="2333384at2759"/>
<proteinExistence type="predicted"/>
<feature type="region of interest" description="Disordered" evidence="1">
    <location>
        <begin position="296"/>
        <end position="315"/>
    </location>
</feature>
<organism evidence="2 3">
    <name type="scientific">Penicillium argentinense</name>
    <dbReference type="NCBI Taxonomy" id="1131581"/>
    <lineage>
        <taxon>Eukaryota</taxon>
        <taxon>Fungi</taxon>
        <taxon>Dikarya</taxon>
        <taxon>Ascomycota</taxon>
        <taxon>Pezizomycotina</taxon>
        <taxon>Eurotiomycetes</taxon>
        <taxon>Eurotiomycetidae</taxon>
        <taxon>Eurotiales</taxon>
        <taxon>Aspergillaceae</taxon>
        <taxon>Penicillium</taxon>
    </lineage>
</organism>
<reference evidence="2" key="1">
    <citation type="submission" date="2022-11" db="EMBL/GenBank/DDBJ databases">
        <authorList>
            <person name="Petersen C."/>
        </authorList>
    </citation>
    <scope>NUCLEOTIDE SEQUENCE</scope>
    <source>
        <strain evidence="2">IBT 30761</strain>
    </source>
</reference>
<evidence type="ECO:0000256" key="1">
    <source>
        <dbReference type="SAM" id="MobiDB-lite"/>
    </source>
</evidence>